<dbReference type="PANTHER" id="PTHR22916:SF3">
    <property type="entry name" value="UDP-GLCNAC:BETAGAL BETA-1,3-N-ACETYLGLUCOSAMINYLTRANSFERASE-LIKE PROTEIN 1"/>
    <property type="match status" value="1"/>
</dbReference>
<dbReference type="InterPro" id="IPR001173">
    <property type="entry name" value="Glyco_trans_2-like"/>
</dbReference>
<organism evidence="2 5">
    <name type="scientific">Oenococcus oeni</name>
    <name type="common">Leuconostoc oenos</name>
    <dbReference type="NCBI Taxonomy" id="1247"/>
    <lineage>
        <taxon>Bacteria</taxon>
        <taxon>Bacillati</taxon>
        <taxon>Bacillota</taxon>
        <taxon>Bacilli</taxon>
        <taxon>Lactobacillales</taxon>
        <taxon>Lactobacillaceae</taxon>
        <taxon>Oenococcus</taxon>
    </lineage>
</organism>
<evidence type="ECO:0000259" key="1">
    <source>
        <dbReference type="Pfam" id="PF00535"/>
    </source>
</evidence>
<reference evidence="2" key="2">
    <citation type="submission" date="2019-10" db="EMBL/GenBank/DDBJ databases">
        <title>Malate fermentation in French cider.</title>
        <authorList>
            <person name="Cousin F.J."/>
            <person name="Medina Fernandez S."/>
            <person name="Misery B."/>
            <person name="Laplace J.-M."/>
            <person name="Cretenet M."/>
        </authorList>
    </citation>
    <scope>NUCLEOTIDE SEQUENCE</scope>
    <source>
        <strain evidence="2">UCMA15129</strain>
    </source>
</reference>
<dbReference type="CDD" id="cd00761">
    <property type="entry name" value="Glyco_tranf_GTA_type"/>
    <property type="match status" value="1"/>
</dbReference>
<dbReference type="GO" id="GO:0016758">
    <property type="term" value="F:hexosyltransferase activity"/>
    <property type="evidence" value="ECO:0007669"/>
    <property type="project" value="UniProtKB-ARBA"/>
</dbReference>
<gene>
    <name evidence="3" type="ORF">ATX59_08620</name>
    <name evidence="2" type="ORF">GA838_00090</name>
</gene>
<keyword evidence="3" id="KW-0808">Transferase</keyword>
<dbReference type="Proteomes" id="UP001281024">
    <property type="component" value="Unassembled WGS sequence"/>
</dbReference>
<dbReference type="AlphaFoldDB" id="A0A483C2H7"/>
<dbReference type="EMBL" id="WERV01000001">
    <property type="protein sequence ID" value="MDV7714184.1"/>
    <property type="molecule type" value="Genomic_DNA"/>
</dbReference>
<comment type="caution">
    <text evidence="2">The sequence shown here is derived from an EMBL/GenBank/DDBJ whole genome shotgun (WGS) entry which is preliminary data.</text>
</comment>
<proteinExistence type="predicted"/>
<evidence type="ECO:0000313" key="2">
    <source>
        <dbReference type="EMBL" id="MDV7714184.1"/>
    </source>
</evidence>
<name>A0A483C2H7_OENOE</name>
<sequence>MEISQHPSVDVVIPTYKRPKNRDQQNYMLRDALNSVLRQSYSVNEVFVVVDGRSEIARKIVADFHNDRIKIIESIEKKGGGSARNLGIRASKADFVAFLDDDDLWNENKIEKQLVALKNYSPNDLVFSFTQVKSEENDRYDLLPESGPKKDWSFAEYIFLHKGYMTTSTIMSSRGLLAKNMFTEKLPKHQDWDWLFKADFYCHAKSVYVGEPLTIYRTQYVGRSMSVSQRNTWHYSHEWMLGYRKYLSREVIASFDRGNVINGLLDDHSMNKLKKIWILRRILSDFPDQERKSEWKEHIFPFIIAQLKGRFHDEK</sequence>
<evidence type="ECO:0000313" key="5">
    <source>
        <dbReference type="Proteomes" id="UP001281024"/>
    </source>
</evidence>
<dbReference type="InterPro" id="IPR029044">
    <property type="entry name" value="Nucleotide-diphossugar_trans"/>
</dbReference>
<dbReference type="Proteomes" id="UP000181728">
    <property type="component" value="Unassembled WGS sequence"/>
</dbReference>
<dbReference type="EMBL" id="MLOK01000056">
    <property type="protein sequence ID" value="OIM20484.1"/>
    <property type="molecule type" value="Genomic_DNA"/>
</dbReference>
<feature type="domain" description="Glycosyltransferase 2-like" evidence="1">
    <location>
        <begin position="11"/>
        <end position="142"/>
    </location>
</feature>
<dbReference type="SUPFAM" id="SSF53448">
    <property type="entry name" value="Nucleotide-diphospho-sugar transferases"/>
    <property type="match status" value="1"/>
</dbReference>
<accession>A0A483C2H7</accession>
<dbReference type="PANTHER" id="PTHR22916">
    <property type="entry name" value="GLYCOSYLTRANSFERASE"/>
    <property type="match status" value="1"/>
</dbReference>
<dbReference type="RefSeq" id="WP_071419467.1">
    <property type="nucleotide sequence ID" value="NZ_LKRW01000025.1"/>
</dbReference>
<evidence type="ECO:0000313" key="4">
    <source>
        <dbReference type="Proteomes" id="UP000181728"/>
    </source>
</evidence>
<evidence type="ECO:0000313" key="3">
    <source>
        <dbReference type="EMBL" id="OIM20484.1"/>
    </source>
</evidence>
<dbReference type="Gene3D" id="3.90.550.10">
    <property type="entry name" value="Spore Coat Polysaccharide Biosynthesis Protein SpsA, Chain A"/>
    <property type="match status" value="1"/>
</dbReference>
<reference evidence="3 4" key="1">
    <citation type="journal article" date="2016" name="BMC Genomics">
        <title>Consensus pan-genome assembly of the specialised wine bacterium Oenococcus oeni.</title>
        <authorList>
            <person name="Sternes P.R."/>
            <person name="Borneman A.R."/>
        </authorList>
    </citation>
    <scope>NUCLEOTIDE SEQUENCE [LARGE SCALE GENOMIC DNA]</scope>
    <source>
        <strain evidence="3 4">AWRIB661</strain>
    </source>
</reference>
<dbReference type="Pfam" id="PF00535">
    <property type="entry name" value="Glycos_transf_2"/>
    <property type="match status" value="1"/>
</dbReference>
<protein>
    <submittedName>
        <fullName evidence="3">Glycosyl transferase</fullName>
    </submittedName>
    <submittedName>
        <fullName evidence="2">Glycosyltransferase</fullName>
    </submittedName>
</protein>